<dbReference type="Pfam" id="PF17900">
    <property type="entry name" value="Peptidase_M1_N"/>
    <property type="match status" value="1"/>
</dbReference>
<evidence type="ECO:0000256" key="3">
    <source>
        <dbReference type="ARBA" id="ARBA00010136"/>
    </source>
</evidence>
<dbReference type="InterPro" id="IPR014782">
    <property type="entry name" value="Peptidase_M1_dom"/>
</dbReference>
<dbReference type="PANTHER" id="PTHR11533:SF174">
    <property type="entry name" value="PUROMYCIN-SENSITIVE AMINOPEPTIDASE-RELATED"/>
    <property type="match status" value="1"/>
</dbReference>
<proteinExistence type="inferred from homology"/>
<dbReference type="EC" id="3.4.11.2" evidence="4"/>
<dbReference type="GO" id="GO:0005737">
    <property type="term" value="C:cytoplasm"/>
    <property type="evidence" value="ECO:0007669"/>
    <property type="project" value="TreeGrafter"/>
</dbReference>
<dbReference type="OrthoDB" id="100605at2"/>
<keyword evidence="6" id="KW-0031">Aminopeptidase</keyword>
<dbReference type="Gene3D" id="2.60.40.1730">
    <property type="entry name" value="tricorn interacting facor f3 domain"/>
    <property type="match status" value="1"/>
</dbReference>
<dbReference type="CDD" id="cd09603">
    <property type="entry name" value="M1_APN_like"/>
    <property type="match status" value="1"/>
</dbReference>
<dbReference type="InterPro" id="IPR042097">
    <property type="entry name" value="Aminopeptidase_N-like_N_sf"/>
</dbReference>
<accession>A0A1I7HFM8</accession>
<feature type="signal peptide" evidence="12">
    <location>
        <begin position="1"/>
        <end position="21"/>
    </location>
</feature>
<dbReference type="PRINTS" id="PR00756">
    <property type="entry name" value="ALADIPTASE"/>
</dbReference>
<keyword evidence="11" id="KW-0482">Metalloprotease</keyword>
<evidence type="ECO:0000256" key="4">
    <source>
        <dbReference type="ARBA" id="ARBA00012564"/>
    </source>
</evidence>
<keyword evidence="8" id="KW-0479">Metal-binding</keyword>
<evidence type="ECO:0000259" key="13">
    <source>
        <dbReference type="Pfam" id="PF01433"/>
    </source>
</evidence>
<dbReference type="STRING" id="1224947.SAMN05216480_10922"/>
<keyword evidence="10" id="KW-0862">Zinc</keyword>
<dbReference type="GO" id="GO:0016285">
    <property type="term" value="F:alanyl aminopeptidase activity"/>
    <property type="evidence" value="ECO:0007669"/>
    <property type="project" value="UniProtKB-EC"/>
</dbReference>
<dbReference type="GO" id="GO:0043171">
    <property type="term" value="P:peptide catabolic process"/>
    <property type="evidence" value="ECO:0007669"/>
    <property type="project" value="TreeGrafter"/>
</dbReference>
<dbReference type="Gene3D" id="1.10.390.10">
    <property type="entry name" value="Neutral Protease Domain 2"/>
    <property type="match status" value="1"/>
</dbReference>
<evidence type="ECO:0000259" key="14">
    <source>
        <dbReference type="Pfam" id="PF17900"/>
    </source>
</evidence>
<keyword evidence="7" id="KW-0645">Protease</keyword>
<evidence type="ECO:0000256" key="12">
    <source>
        <dbReference type="SAM" id="SignalP"/>
    </source>
</evidence>
<dbReference type="SUPFAM" id="SSF63737">
    <property type="entry name" value="Leukotriene A4 hydrolase N-terminal domain"/>
    <property type="match status" value="1"/>
</dbReference>
<evidence type="ECO:0000256" key="8">
    <source>
        <dbReference type="ARBA" id="ARBA00022723"/>
    </source>
</evidence>
<comment type="cofactor">
    <cofactor evidence="2">
        <name>Zn(2+)</name>
        <dbReference type="ChEBI" id="CHEBI:29105"/>
    </cofactor>
</comment>
<gene>
    <name evidence="15" type="ORF">SAMN05216480_10922</name>
</gene>
<comment type="catalytic activity">
    <reaction evidence="1">
        <text>Release of an N-terminal amino acid, Xaa-|-Yaa- from a peptide, amide or arylamide. Xaa is preferably Ala, but may be most amino acids including Pro (slow action). When a terminal hydrophobic residue is followed by a prolyl residue, the two may be released as an intact Xaa-Pro dipeptide.</text>
        <dbReference type="EC" id="3.4.11.2"/>
    </reaction>
</comment>
<evidence type="ECO:0000256" key="6">
    <source>
        <dbReference type="ARBA" id="ARBA00022438"/>
    </source>
</evidence>
<sequence length="521" mass="59880">MKRNQFLYFLSLLCAPVVLWAQNPNVDIKNYEFHLTLNDENNIIKGKAVLDFEFTNPSSQLVLDLVEADGSGKGMRVDSVIQKKNQLQFSQSDEKLSITTATPGSVVIYYHGIPKDGLIISENKYGDRTFFGDNWPNRAHQWLPIIDHPSDKATVSFHVTAPSKYQVVATGMLTEHTNLDNKTSLYVYSTPIELPTKVMVIGVAEFAVNHLGNIANVPLSSWVYPENKKAGFYDYAQAEDILAYFSTHIAPFPFTKLANVQSTTRYGGMENAGNIFYYENSVTGTRSSEFLLAHEIAHQWFGDSASETDWSHLWLSEGFATYFTDLYAEHAYGKSKLDEKLQEERAQVIKFSETTKTAIIDSSRTDLMELLNPNSYQKGAWVLHMLRRKLGDEIFWKGIQQYYKKYKYANASSVDLQKVFEAVSGEDLQLFFTQWLTQYGQPKIKMEYDYKNGKLKLEIKQMQKEEFQFPLEIRFNYADGTLEIQKLDINEMKNKFKLKIEKEPISLDLDPNTNLLFEEFK</sequence>
<feature type="chain" id="PRO_5011682600" description="Aminopeptidase N" evidence="12">
    <location>
        <begin position="22"/>
        <end position="521"/>
    </location>
</feature>
<evidence type="ECO:0000256" key="1">
    <source>
        <dbReference type="ARBA" id="ARBA00000098"/>
    </source>
</evidence>
<keyword evidence="16" id="KW-1185">Reference proteome</keyword>
<keyword evidence="9" id="KW-0378">Hydrolase</keyword>
<dbReference type="GO" id="GO:0070006">
    <property type="term" value="F:metalloaminopeptidase activity"/>
    <property type="evidence" value="ECO:0007669"/>
    <property type="project" value="TreeGrafter"/>
</dbReference>
<evidence type="ECO:0000256" key="11">
    <source>
        <dbReference type="ARBA" id="ARBA00023049"/>
    </source>
</evidence>
<dbReference type="GO" id="GO:0042277">
    <property type="term" value="F:peptide binding"/>
    <property type="evidence" value="ECO:0007669"/>
    <property type="project" value="TreeGrafter"/>
</dbReference>
<dbReference type="Pfam" id="PF01433">
    <property type="entry name" value="Peptidase_M1"/>
    <property type="match status" value="1"/>
</dbReference>
<name>A0A1I7HFM8_9FLAO</name>
<feature type="domain" description="Aminopeptidase N-like N-terminal" evidence="14">
    <location>
        <begin position="30"/>
        <end position="196"/>
    </location>
</feature>
<dbReference type="Proteomes" id="UP000199138">
    <property type="component" value="Unassembled WGS sequence"/>
</dbReference>
<dbReference type="SUPFAM" id="SSF55486">
    <property type="entry name" value="Metalloproteases ('zincins'), catalytic domain"/>
    <property type="match status" value="1"/>
</dbReference>
<dbReference type="InterPro" id="IPR027268">
    <property type="entry name" value="Peptidase_M4/M1_CTD_sf"/>
</dbReference>
<protein>
    <recommendedName>
        <fullName evidence="5">Aminopeptidase N</fullName>
        <ecNumber evidence="4">3.4.11.2</ecNumber>
    </recommendedName>
</protein>
<evidence type="ECO:0000256" key="10">
    <source>
        <dbReference type="ARBA" id="ARBA00022833"/>
    </source>
</evidence>
<dbReference type="GO" id="GO:0006508">
    <property type="term" value="P:proteolysis"/>
    <property type="evidence" value="ECO:0007669"/>
    <property type="project" value="UniProtKB-KW"/>
</dbReference>
<comment type="similarity">
    <text evidence="3">Belongs to the peptidase M1 family.</text>
</comment>
<dbReference type="GO" id="GO:0005615">
    <property type="term" value="C:extracellular space"/>
    <property type="evidence" value="ECO:0007669"/>
    <property type="project" value="TreeGrafter"/>
</dbReference>
<evidence type="ECO:0000313" key="15">
    <source>
        <dbReference type="EMBL" id="SFU59523.1"/>
    </source>
</evidence>
<dbReference type="InterPro" id="IPR050344">
    <property type="entry name" value="Peptidase_M1_aminopeptidases"/>
</dbReference>
<feature type="domain" description="Peptidase M1 membrane alanine aminopeptidase" evidence="13">
    <location>
        <begin position="241"/>
        <end position="435"/>
    </location>
</feature>
<evidence type="ECO:0000256" key="9">
    <source>
        <dbReference type="ARBA" id="ARBA00022801"/>
    </source>
</evidence>
<evidence type="ECO:0000256" key="5">
    <source>
        <dbReference type="ARBA" id="ARBA00015611"/>
    </source>
</evidence>
<dbReference type="EMBL" id="FPBK01000009">
    <property type="protein sequence ID" value="SFU59523.1"/>
    <property type="molecule type" value="Genomic_DNA"/>
</dbReference>
<dbReference type="AlphaFoldDB" id="A0A1I7HFM8"/>
<evidence type="ECO:0000256" key="7">
    <source>
        <dbReference type="ARBA" id="ARBA00022670"/>
    </source>
</evidence>
<keyword evidence="12" id="KW-0732">Signal</keyword>
<organism evidence="15 16">
    <name type="scientific">Pustulibacterium marinum</name>
    <dbReference type="NCBI Taxonomy" id="1224947"/>
    <lineage>
        <taxon>Bacteria</taxon>
        <taxon>Pseudomonadati</taxon>
        <taxon>Bacteroidota</taxon>
        <taxon>Flavobacteriia</taxon>
        <taxon>Flavobacteriales</taxon>
        <taxon>Flavobacteriaceae</taxon>
        <taxon>Pustulibacterium</taxon>
    </lineage>
</organism>
<dbReference type="InterPro" id="IPR045357">
    <property type="entry name" value="Aminopeptidase_N-like_N"/>
</dbReference>
<dbReference type="InterPro" id="IPR001930">
    <property type="entry name" value="Peptidase_M1"/>
</dbReference>
<dbReference type="RefSeq" id="WP_093025396.1">
    <property type="nucleotide sequence ID" value="NZ_FPBK01000009.1"/>
</dbReference>
<dbReference type="GO" id="GO:0016020">
    <property type="term" value="C:membrane"/>
    <property type="evidence" value="ECO:0007669"/>
    <property type="project" value="TreeGrafter"/>
</dbReference>
<reference evidence="15 16" key="1">
    <citation type="submission" date="2016-10" db="EMBL/GenBank/DDBJ databases">
        <authorList>
            <person name="de Groot N.N."/>
        </authorList>
    </citation>
    <scope>NUCLEOTIDE SEQUENCE [LARGE SCALE GENOMIC DNA]</scope>
    <source>
        <strain evidence="15 16">CGMCC 1.12333</strain>
    </source>
</reference>
<dbReference type="PANTHER" id="PTHR11533">
    <property type="entry name" value="PROTEASE M1 ZINC METALLOPROTEASE"/>
    <property type="match status" value="1"/>
</dbReference>
<dbReference type="GO" id="GO:0008270">
    <property type="term" value="F:zinc ion binding"/>
    <property type="evidence" value="ECO:0007669"/>
    <property type="project" value="InterPro"/>
</dbReference>
<evidence type="ECO:0000256" key="2">
    <source>
        <dbReference type="ARBA" id="ARBA00001947"/>
    </source>
</evidence>
<evidence type="ECO:0000313" key="16">
    <source>
        <dbReference type="Proteomes" id="UP000199138"/>
    </source>
</evidence>